<keyword evidence="10 12" id="KW-1133">Transmembrane helix</keyword>
<feature type="domain" description="Glycosyltransferase 2-like" evidence="13">
    <location>
        <begin position="193"/>
        <end position="387"/>
    </location>
</feature>
<protein>
    <recommendedName>
        <fullName evidence="4">Glucans biosynthesis glucosyltransferase H</fullName>
    </recommendedName>
</protein>
<feature type="transmembrane region" description="Helical" evidence="12">
    <location>
        <begin position="53"/>
        <end position="72"/>
    </location>
</feature>
<dbReference type="EMBL" id="CP012661">
    <property type="protein sequence ID" value="AMY68355.1"/>
    <property type="molecule type" value="Genomic_DNA"/>
</dbReference>
<organism evidence="14 15">
    <name type="scientific">Frigidibacter mobilis</name>
    <dbReference type="NCBI Taxonomy" id="1335048"/>
    <lineage>
        <taxon>Bacteria</taxon>
        <taxon>Pseudomonadati</taxon>
        <taxon>Pseudomonadota</taxon>
        <taxon>Alphaproteobacteria</taxon>
        <taxon>Rhodobacterales</taxon>
        <taxon>Paracoccaceae</taxon>
        <taxon>Frigidibacter</taxon>
    </lineage>
</organism>
<dbReference type="STRING" id="1335048.AKL17_1099"/>
<evidence type="ECO:0000256" key="11">
    <source>
        <dbReference type="ARBA" id="ARBA00023136"/>
    </source>
</evidence>
<name>A0A159Z0G9_9RHOB</name>
<dbReference type="PATRIC" id="fig|1335048.3.peg.1135"/>
<reference evidence="14 15" key="1">
    <citation type="submission" date="2015-09" db="EMBL/GenBank/DDBJ databases">
        <title>Complete genome sequence of Defluviimonas alba cai42t isolated from an oilfield in Xinjiang.</title>
        <authorList>
            <person name="Geng S."/>
            <person name="Pan X."/>
            <person name="Wu X."/>
        </authorList>
    </citation>
    <scope>NUCLEOTIDE SEQUENCE [LARGE SCALE GENOMIC DNA]</scope>
    <source>
        <strain evidence="15">cai42</strain>
    </source>
</reference>
<dbReference type="NCBIfam" id="NF003962">
    <property type="entry name" value="PRK05454.2-5"/>
    <property type="match status" value="1"/>
</dbReference>
<feature type="transmembrane region" description="Helical" evidence="12">
    <location>
        <begin position="12"/>
        <end position="33"/>
    </location>
</feature>
<keyword evidence="9 12" id="KW-0812">Transmembrane</keyword>
<accession>A0A159Z0G9</accession>
<dbReference type="PANTHER" id="PTHR43867">
    <property type="entry name" value="CELLULOSE SYNTHASE CATALYTIC SUBUNIT A [UDP-FORMING]"/>
    <property type="match status" value="1"/>
</dbReference>
<evidence type="ECO:0000313" key="15">
    <source>
        <dbReference type="Proteomes" id="UP000076128"/>
    </source>
</evidence>
<evidence type="ECO:0000256" key="6">
    <source>
        <dbReference type="ARBA" id="ARBA00022519"/>
    </source>
</evidence>
<keyword evidence="15" id="KW-1185">Reference proteome</keyword>
<gene>
    <name evidence="14" type="ORF">AKL17_1099</name>
</gene>
<dbReference type="KEGG" id="daa:AKL17_1099"/>
<evidence type="ECO:0000313" key="14">
    <source>
        <dbReference type="EMBL" id="AMY68355.1"/>
    </source>
</evidence>
<feature type="transmembrane region" description="Helical" evidence="12">
    <location>
        <begin position="419"/>
        <end position="440"/>
    </location>
</feature>
<feature type="transmembrane region" description="Helical" evidence="12">
    <location>
        <begin position="368"/>
        <end position="391"/>
    </location>
</feature>
<dbReference type="CDD" id="cd04191">
    <property type="entry name" value="Glucan_BSP_MdoH"/>
    <property type="match status" value="1"/>
</dbReference>
<evidence type="ECO:0000256" key="9">
    <source>
        <dbReference type="ARBA" id="ARBA00022692"/>
    </source>
</evidence>
<comment type="similarity">
    <text evidence="3">Belongs to the glycosyltransferase 2 family. OpgH subfamily.</text>
</comment>
<evidence type="ECO:0000256" key="4">
    <source>
        <dbReference type="ARBA" id="ARBA00020585"/>
    </source>
</evidence>
<dbReference type="InterPro" id="IPR001173">
    <property type="entry name" value="Glyco_trans_2-like"/>
</dbReference>
<dbReference type="NCBIfam" id="NF003959">
    <property type="entry name" value="PRK05454.2-2"/>
    <property type="match status" value="1"/>
</dbReference>
<evidence type="ECO:0000256" key="5">
    <source>
        <dbReference type="ARBA" id="ARBA00022475"/>
    </source>
</evidence>
<keyword evidence="7" id="KW-0328">Glycosyltransferase</keyword>
<comment type="pathway">
    <text evidence="2">Glycan metabolism; osmoregulated periplasmic glucan (OPG) biosynthesis.</text>
</comment>
<evidence type="ECO:0000256" key="12">
    <source>
        <dbReference type="SAM" id="Phobius"/>
    </source>
</evidence>
<evidence type="ECO:0000256" key="8">
    <source>
        <dbReference type="ARBA" id="ARBA00022679"/>
    </source>
</evidence>
<evidence type="ECO:0000256" key="2">
    <source>
        <dbReference type="ARBA" id="ARBA00005001"/>
    </source>
</evidence>
<dbReference type="Gene3D" id="3.90.550.10">
    <property type="entry name" value="Spore Coat Polysaccharide Biosynthesis Protein SpsA, Chain A"/>
    <property type="match status" value="1"/>
</dbReference>
<dbReference type="InterPro" id="IPR050321">
    <property type="entry name" value="Glycosyltr_2/OpgH_subfam"/>
</dbReference>
<keyword evidence="5" id="KW-1003">Cell membrane</keyword>
<keyword evidence="8 14" id="KW-0808">Transferase</keyword>
<dbReference type="AlphaFoldDB" id="A0A159Z0G9"/>
<evidence type="ECO:0000256" key="3">
    <source>
        <dbReference type="ARBA" id="ARBA00009337"/>
    </source>
</evidence>
<dbReference type="GO" id="GO:0016758">
    <property type="term" value="F:hexosyltransferase activity"/>
    <property type="evidence" value="ECO:0007669"/>
    <property type="project" value="TreeGrafter"/>
</dbReference>
<dbReference type="Pfam" id="PF13632">
    <property type="entry name" value="Glyco_trans_2_3"/>
    <property type="match status" value="1"/>
</dbReference>
<evidence type="ECO:0000256" key="7">
    <source>
        <dbReference type="ARBA" id="ARBA00022676"/>
    </source>
</evidence>
<dbReference type="InterPro" id="IPR029044">
    <property type="entry name" value="Nucleotide-diphossugar_trans"/>
</dbReference>
<dbReference type="SUPFAM" id="SSF53448">
    <property type="entry name" value="Nucleotide-diphospho-sugar transferases"/>
    <property type="match status" value="1"/>
</dbReference>
<evidence type="ECO:0000256" key="10">
    <source>
        <dbReference type="ARBA" id="ARBA00022989"/>
    </source>
</evidence>
<dbReference type="RefSeq" id="WP_417935714.1">
    <property type="nucleotide sequence ID" value="NZ_CP012661.1"/>
</dbReference>
<sequence>MSPQPTSLPRTWAARSLALALAIGLGMAAGALFLQYGSGDGLQAMDWLRSGLILLSTFWLAWGACQGLLGLFSRSSPSVIPALAKDVPAISGRTVILVPVYNEEPAPVLARVAAMDASLAALGLTDRFDFAILSDTRNDEIAAAERRWFLKLLAETGGEGRIFYRRRALNTGKKAGNIEDFIERSGAAYEFALILDADSLMEGGTIAEMVRRMEADPKLGLLQSLPKVIEAESRFGRAMQFSASFYSPIFARGLATLQGHTGPFWGHNAMVRVQAFAQSCGLPVLAGDPPFGGHIMSHDYVEAALLARAGWTVRVDVDLEGSFEEGPENIIDYAKRDRRWCQGNLQHSRLLMAPGLKPWSRFVFVQGILAYIAPLFWLGFIAASIAAIVLAPVPDYFPTPYEQLFPIFPHNDTAKAVELAIGIFGLLLLPKLLIAAHAGWTGRARGFGGGWTGLRSTLTELLFSSVIAPVMLMYQTRSVAQVMFGLDSGWPTNNRGDGTLGIVEAWANSRWIALTGLAGLLFVWWLTPVLVAWLLPVGLPMLFAPQLIAWSSQRSGPARTGAARLFTVPAEIAPSPVVLAWKHILAAWSGAADAASPSSSPVAGPATSYA</sequence>
<dbReference type="Proteomes" id="UP000076128">
    <property type="component" value="Chromosome"/>
</dbReference>
<proteinExistence type="inferred from homology"/>
<dbReference type="NCBIfam" id="NF003958">
    <property type="entry name" value="PRK05454.2-1"/>
    <property type="match status" value="1"/>
</dbReference>
<dbReference type="GO" id="GO:0005886">
    <property type="term" value="C:plasma membrane"/>
    <property type="evidence" value="ECO:0007669"/>
    <property type="project" value="UniProtKB-SubCell"/>
</dbReference>
<evidence type="ECO:0000256" key="1">
    <source>
        <dbReference type="ARBA" id="ARBA00004429"/>
    </source>
</evidence>
<keyword evidence="6" id="KW-0997">Cell inner membrane</keyword>
<comment type="subcellular location">
    <subcellularLocation>
        <location evidence="1">Cell inner membrane</location>
        <topology evidence="1">Multi-pass membrane protein</topology>
    </subcellularLocation>
</comment>
<keyword evidence="11 12" id="KW-0472">Membrane</keyword>
<evidence type="ECO:0000259" key="13">
    <source>
        <dbReference type="Pfam" id="PF13632"/>
    </source>
</evidence>
<dbReference type="PANTHER" id="PTHR43867:SF5">
    <property type="entry name" value="GLUCANS BIOSYNTHESIS GLUCOSYLTRANSFERASE H"/>
    <property type="match status" value="1"/>
</dbReference>
<feature type="transmembrane region" description="Helical" evidence="12">
    <location>
        <begin position="511"/>
        <end position="535"/>
    </location>
</feature>